<dbReference type="AlphaFoldDB" id="A0AAC9QVT0"/>
<evidence type="ECO:0000313" key="3">
    <source>
        <dbReference type="Proteomes" id="UP000192391"/>
    </source>
</evidence>
<dbReference type="GO" id="GO:0006779">
    <property type="term" value="P:porphyrin-containing compound biosynthetic process"/>
    <property type="evidence" value="ECO:0007669"/>
    <property type="project" value="InterPro"/>
</dbReference>
<evidence type="ECO:0000259" key="1">
    <source>
        <dbReference type="Pfam" id="PF01208"/>
    </source>
</evidence>
<name>A0AAC9QVT0_EUBLI</name>
<dbReference type="GO" id="GO:0004853">
    <property type="term" value="F:uroporphyrinogen decarboxylase activity"/>
    <property type="evidence" value="ECO:0007669"/>
    <property type="project" value="InterPro"/>
</dbReference>
<dbReference type="Proteomes" id="UP000192391">
    <property type="component" value="Chromosome"/>
</dbReference>
<gene>
    <name evidence="2" type="ORF">B2M23_14505</name>
</gene>
<proteinExistence type="predicted"/>
<protein>
    <recommendedName>
        <fullName evidence="1">Uroporphyrinogen decarboxylase (URO-D) domain-containing protein</fullName>
    </recommendedName>
</protein>
<dbReference type="RefSeq" id="WP_038354219.1">
    <property type="nucleotide sequence ID" value="NZ_CP019962.1"/>
</dbReference>
<dbReference type="EMBL" id="CP019962">
    <property type="protein sequence ID" value="ARD66665.1"/>
    <property type="molecule type" value="Genomic_DNA"/>
</dbReference>
<dbReference type="InterPro" id="IPR000257">
    <property type="entry name" value="Uroporphyrinogen_deCOase"/>
</dbReference>
<dbReference type="SUPFAM" id="SSF51726">
    <property type="entry name" value="UROD/MetE-like"/>
    <property type="match status" value="1"/>
</dbReference>
<organism evidence="2 3">
    <name type="scientific">Eubacterium limosum</name>
    <dbReference type="NCBI Taxonomy" id="1736"/>
    <lineage>
        <taxon>Bacteria</taxon>
        <taxon>Bacillati</taxon>
        <taxon>Bacillota</taxon>
        <taxon>Clostridia</taxon>
        <taxon>Eubacteriales</taxon>
        <taxon>Eubacteriaceae</taxon>
        <taxon>Eubacterium</taxon>
    </lineage>
</organism>
<dbReference type="InterPro" id="IPR038071">
    <property type="entry name" value="UROD/MetE-like_sf"/>
</dbReference>
<dbReference type="KEGG" id="elim:B2M23_14505"/>
<dbReference type="Pfam" id="PF01208">
    <property type="entry name" value="URO-D"/>
    <property type="match status" value="1"/>
</dbReference>
<accession>A0AAC9QVT0</accession>
<reference evidence="3" key="1">
    <citation type="journal article" date="2017" name="Sci. Rep.">
        <title>Determination of the Genome and Primary Transcriptome of Syngas Fermenting Eubacterium limosum ATCC 8486.</title>
        <authorList>
            <person name="Song Y."/>
            <person name="Shin J."/>
            <person name="Jeong Y."/>
            <person name="Jin S."/>
            <person name="Lee J.K."/>
            <person name="Kim D.R."/>
            <person name="Kim S.C."/>
            <person name="Cho S."/>
            <person name="Cho B.K."/>
        </authorList>
    </citation>
    <scope>NUCLEOTIDE SEQUENCE [LARGE SCALE GENOMIC DNA]</scope>
    <source>
        <strain evidence="3">ATCC 8486</strain>
    </source>
</reference>
<sequence length="464" mass="53340">MNNNQSVKELQEQRCKDFSDFYQNRMPKKVPLSMVLPFHLMAEYGQQNPFDFQYDYSRLREPVLALADQVYSDGCISFPVNLTTGRTPLLYQLLGSQSFVMGKNGFVQHPEVTGMNDDEYPQLIEDPFTFLVDKVIPRQYQNLDFKNEPVKAMQRFNMAQKALEEDTLASLPWFMELIETKGYYPGAPLGSSGFCEAPFDFIADQLRSFSGVSMDIRRHRAQLREACEAVLPLMFYWGLPEAPHPEGSVITPLHMPTFMREKDFEALWLPTYKTMLEQFASKGVRVMAFCEDDWSRYLDHLRELPAGTHLMFEYGDPKAIKDKLGDKFILHGLYPISLIKQGTRQECIDKAKELLDIMMPGGGYVFGFDKDPLTLGDINLENYMAVAAFVHEYGTCENPGQPFGMPLNSEGFTFDPDIMKPVKSKYLLTWEEFKKENPLAPESARPRVEKYSKQFFDGIMDLLV</sequence>
<dbReference type="Gene3D" id="3.20.20.210">
    <property type="match status" value="1"/>
</dbReference>
<evidence type="ECO:0000313" key="2">
    <source>
        <dbReference type="EMBL" id="ARD66665.1"/>
    </source>
</evidence>
<feature type="domain" description="Uroporphyrinogen decarboxylase (URO-D)" evidence="1">
    <location>
        <begin position="193"/>
        <end position="393"/>
    </location>
</feature>